<evidence type="ECO:0000256" key="1">
    <source>
        <dbReference type="ARBA" id="ARBA00004613"/>
    </source>
</evidence>
<evidence type="ECO:0000256" key="6">
    <source>
        <dbReference type="SAM" id="SignalP"/>
    </source>
</evidence>
<dbReference type="Proteomes" id="UP001186944">
    <property type="component" value="Unassembled WGS sequence"/>
</dbReference>
<dbReference type="GO" id="GO:0045596">
    <property type="term" value="P:negative regulation of cell differentiation"/>
    <property type="evidence" value="ECO:0007669"/>
    <property type="project" value="InterPro"/>
</dbReference>
<evidence type="ECO:0000256" key="3">
    <source>
        <dbReference type="ARBA" id="ARBA00022473"/>
    </source>
</evidence>
<organism evidence="7 8">
    <name type="scientific">Pinctada imbricata</name>
    <name type="common">Atlantic pearl-oyster</name>
    <name type="synonym">Pinctada martensii</name>
    <dbReference type="NCBI Taxonomy" id="66713"/>
    <lineage>
        <taxon>Eukaryota</taxon>
        <taxon>Metazoa</taxon>
        <taxon>Spiralia</taxon>
        <taxon>Lophotrochozoa</taxon>
        <taxon>Mollusca</taxon>
        <taxon>Bivalvia</taxon>
        <taxon>Autobranchia</taxon>
        <taxon>Pteriomorphia</taxon>
        <taxon>Pterioida</taxon>
        <taxon>Pterioidea</taxon>
        <taxon>Pteriidae</taxon>
        <taxon>Pinctada</taxon>
    </lineage>
</organism>
<keyword evidence="4" id="KW-0964">Secreted</keyword>
<comment type="subcellular location">
    <subcellularLocation>
        <location evidence="1">Secreted</location>
    </subcellularLocation>
</comment>
<reference evidence="7" key="1">
    <citation type="submission" date="2019-08" db="EMBL/GenBank/DDBJ databases">
        <title>The improved chromosome-level genome for the pearl oyster Pinctada fucata martensii using PacBio sequencing and Hi-C.</title>
        <authorList>
            <person name="Zheng Z."/>
        </authorList>
    </citation>
    <scope>NUCLEOTIDE SEQUENCE</scope>
    <source>
        <strain evidence="7">ZZ-2019</strain>
        <tissue evidence="7">Adductor muscle</tissue>
    </source>
</reference>
<evidence type="ECO:0000313" key="7">
    <source>
        <dbReference type="EMBL" id="KAK3090088.1"/>
    </source>
</evidence>
<proteinExistence type="inferred from homology"/>
<dbReference type="Gene3D" id="1.10.287.520">
    <property type="entry name" value="Helix hairpin bin"/>
    <property type="match status" value="1"/>
</dbReference>
<dbReference type="Gene3D" id="2.10.90.10">
    <property type="entry name" value="Cystine-knot cytokines"/>
    <property type="match status" value="1"/>
</dbReference>
<dbReference type="PANTHER" id="PTHR10494:SF16">
    <property type="entry name" value="NOGGIN-2-LIKE"/>
    <property type="match status" value="1"/>
</dbReference>
<feature type="chain" id="PRO_5041645343" evidence="6">
    <location>
        <begin position="27"/>
        <end position="250"/>
    </location>
</feature>
<evidence type="ECO:0000256" key="4">
    <source>
        <dbReference type="ARBA" id="ARBA00022525"/>
    </source>
</evidence>
<dbReference type="EMBL" id="VSWD01000010">
    <property type="protein sequence ID" value="KAK3090088.1"/>
    <property type="molecule type" value="Genomic_DNA"/>
</dbReference>
<feature type="signal peptide" evidence="6">
    <location>
        <begin position="1"/>
        <end position="26"/>
    </location>
</feature>
<dbReference type="SUPFAM" id="SSF57501">
    <property type="entry name" value="Cystine-knot cytokines"/>
    <property type="match status" value="1"/>
</dbReference>
<keyword evidence="5 6" id="KW-0732">Signal</keyword>
<dbReference type="GO" id="GO:0009953">
    <property type="term" value="P:dorsal/ventral pattern formation"/>
    <property type="evidence" value="ECO:0007669"/>
    <property type="project" value="TreeGrafter"/>
</dbReference>
<evidence type="ECO:0000256" key="2">
    <source>
        <dbReference type="ARBA" id="ARBA00007480"/>
    </source>
</evidence>
<name>A0AA89BWL6_PINIB</name>
<protein>
    <submittedName>
        <fullName evidence="7">Uncharacterized protein</fullName>
    </submittedName>
</protein>
<keyword evidence="8" id="KW-1185">Reference proteome</keyword>
<keyword evidence="3" id="KW-0217">Developmental protein</keyword>
<dbReference type="InterPro" id="IPR029034">
    <property type="entry name" value="Cystine-knot_cytokine"/>
</dbReference>
<dbReference type="PANTHER" id="PTHR10494">
    <property type="entry name" value="BONE MORPHOGENETIC PROTEIN INHIBITOR, NOGGIN"/>
    <property type="match status" value="1"/>
</dbReference>
<dbReference type="InterPro" id="IPR008717">
    <property type="entry name" value="Noggin"/>
</dbReference>
<evidence type="ECO:0000313" key="8">
    <source>
        <dbReference type="Proteomes" id="UP001186944"/>
    </source>
</evidence>
<comment type="similarity">
    <text evidence="2">Belongs to the noggin family.</text>
</comment>
<dbReference type="AlphaFoldDB" id="A0AA89BWL6"/>
<dbReference type="Pfam" id="PF05806">
    <property type="entry name" value="Noggin"/>
    <property type="match status" value="1"/>
</dbReference>
<dbReference type="GO" id="GO:0005615">
    <property type="term" value="C:extracellular space"/>
    <property type="evidence" value="ECO:0007669"/>
    <property type="project" value="TreeGrafter"/>
</dbReference>
<accession>A0AA89BWL6</accession>
<comment type="caution">
    <text evidence="7">The sequence shown here is derived from an EMBL/GenBank/DDBJ whole genome shotgun (WGS) entry which is preliminary data.</text>
</comment>
<dbReference type="GO" id="GO:0030514">
    <property type="term" value="P:negative regulation of BMP signaling pathway"/>
    <property type="evidence" value="ECO:0007669"/>
    <property type="project" value="InterPro"/>
</dbReference>
<sequence length="250" mass="29491">MNLHSHLRITLNLLVLVLWTCRRVSGQKGRAKAYWDRLKHTDDNSFSGIFHSGTRPEPSEQLPVIDLQESPDPALDPKPENLDYRTLRRLLGRFYDRNFMSVVTPIEHVVSPNGTLEFKMRKKRPKGIRPRFIKDFGKPVYTGDHTFVRLHVNRRTRKKVQKYLWNFTHCPVFHTWKDLGIRFWPRWIREGRCYQGRSCSIPPGMQCRPSSKTRKTLLRWHCRGPEPGSNCSWIRFQYPILTECSCSCPS</sequence>
<gene>
    <name evidence="7" type="ORF">FSP39_009084</name>
</gene>
<evidence type="ECO:0000256" key="5">
    <source>
        <dbReference type="ARBA" id="ARBA00022729"/>
    </source>
</evidence>